<organism evidence="2 3">
    <name type="scientific">Roseateles subflavus</name>
    <dbReference type="NCBI Taxonomy" id="3053353"/>
    <lineage>
        <taxon>Bacteria</taxon>
        <taxon>Pseudomonadati</taxon>
        <taxon>Pseudomonadota</taxon>
        <taxon>Betaproteobacteria</taxon>
        <taxon>Burkholderiales</taxon>
        <taxon>Sphaerotilaceae</taxon>
        <taxon>Roseateles</taxon>
    </lineage>
</organism>
<keyword evidence="3" id="KW-1185">Reference proteome</keyword>
<accession>A0ABT7LFF3</accession>
<comment type="caution">
    <text evidence="2">The sequence shown here is derived from an EMBL/GenBank/DDBJ whole genome shotgun (WGS) entry which is preliminary data.</text>
</comment>
<feature type="compositionally biased region" description="Low complexity" evidence="1">
    <location>
        <begin position="166"/>
        <end position="179"/>
    </location>
</feature>
<sequence>MAGLVLGSWLTGCASTTTLRPFSTDGCSLYPDRSASTGQDWCACCVAHDRAYWRGGTEDDRRRADDALRACVQAQTGDDARAALMHSGVRLGGSALWPTWFRWGYGWGYGRAYRPLSPAEAAEADRLEAQYAAEVGFDQCPGQPRSTLLRPPAASSVAPTSPPASAPSSVPAPASHEHP</sequence>
<dbReference type="RefSeq" id="WP_285981702.1">
    <property type="nucleotide sequence ID" value="NZ_JASVDS010000002.1"/>
</dbReference>
<gene>
    <name evidence="2" type="ORF">QRD43_06600</name>
</gene>
<evidence type="ECO:0000256" key="1">
    <source>
        <dbReference type="SAM" id="MobiDB-lite"/>
    </source>
</evidence>
<proteinExistence type="predicted"/>
<dbReference type="SUPFAM" id="SSF48619">
    <property type="entry name" value="Phospholipase A2, PLA2"/>
    <property type="match status" value="1"/>
</dbReference>
<dbReference type="InterPro" id="IPR036444">
    <property type="entry name" value="PLipase_A2_dom_sf"/>
</dbReference>
<dbReference type="Proteomes" id="UP001238603">
    <property type="component" value="Unassembled WGS sequence"/>
</dbReference>
<dbReference type="EMBL" id="JASVDS010000002">
    <property type="protein sequence ID" value="MDL5031574.1"/>
    <property type="molecule type" value="Genomic_DNA"/>
</dbReference>
<evidence type="ECO:0000313" key="3">
    <source>
        <dbReference type="Proteomes" id="UP001238603"/>
    </source>
</evidence>
<feature type="region of interest" description="Disordered" evidence="1">
    <location>
        <begin position="142"/>
        <end position="179"/>
    </location>
</feature>
<protein>
    <submittedName>
        <fullName evidence="2">Uncharacterized protein</fullName>
    </submittedName>
</protein>
<evidence type="ECO:0000313" key="2">
    <source>
        <dbReference type="EMBL" id="MDL5031574.1"/>
    </source>
</evidence>
<name>A0ABT7LFF3_9BURK</name>
<reference evidence="2 3" key="1">
    <citation type="submission" date="2023-06" db="EMBL/GenBank/DDBJ databases">
        <title>Pelomonas sp. APW6 16S ribosomal RNA gene genome sequencing and assembly.</title>
        <authorList>
            <person name="Woo H."/>
        </authorList>
    </citation>
    <scope>NUCLEOTIDE SEQUENCE [LARGE SCALE GENOMIC DNA]</scope>
    <source>
        <strain evidence="2 3">APW6</strain>
    </source>
</reference>